<organism evidence="2 3">
    <name type="scientific">Babesia gibsoni</name>
    <dbReference type="NCBI Taxonomy" id="33632"/>
    <lineage>
        <taxon>Eukaryota</taxon>
        <taxon>Sar</taxon>
        <taxon>Alveolata</taxon>
        <taxon>Apicomplexa</taxon>
        <taxon>Aconoidasida</taxon>
        <taxon>Piroplasmida</taxon>
        <taxon>Babesiidae</taxon>
        <taxon>Babesia</taxon>
    </lineage>
</organism>
<keyword evidence="1" id="KW-0812">Transmembrane</keyword>
<reference evidence="2" key="1">
    <citation type="submission" date="2023-08" db="EMBL/GenBank/DDBJ databases">
        <title>Draft sequence of the Babesia gibsoni genome.</title>
        <authorList>
            <person name="Yamagishi J.Y."/>
            <person name="Xuan X.X."/>
        </authorList>
    </citation>
    <scope>NUCLEOTIDE SEQUENCE</scope>
    <source>
        <strain evidence="2">Azabu</strain>
    </source>
</reference>
<dbReference type="PANTHER" id="PTHR34126">
    <property type="entry name" value="PEROXISOME BIOGENESIS PROTEIN 22"/>
    <property type="match status" value="1"/>
</dbReference>
<name>A0AAD8UVW2_BABGI</name>
<comment type="caution">
    <text evidence="2">The sequence shown here is derived from an EMBL/GenBank/DDBJ whole genome shotgun (WGS) entry which is preliminary data.</text>
</comment>
<evidence type="ECO:0008006" key="4">
    <source>
        <dbReference type="Google" id="ProtNLM"/>
    </source>
</evidence>
<dbReference type="AlphaFoldDB" id="A0AAD8UVW2"/>
<keyword evidence="3" id="KW-1185">Reference proteome</keyword>
<evidence type="ECO:0000256" key="1">
    <source>
        <dbReference type="SAM" id="Phobius"/>
    </source>
</evidence>
<evidence type="ECO:0000313" key="2">
    <source>
        <dbReference type="EMBL" id="KAK1444778.1"/>
    </source>
</evidence>
<dbReference type="PANTHER" id="PTHR34126:SF1">
    <property type="entry name" value="PEROXISOME BIOGENESIS PROTEIN 22"/>
    <property type="match status" value="1"/>
</dbReference>
<keyword evidence="1" id="KW-1133">Transmembrane helix</keyword>
<evidence type="ECO:0000313" key="3">
    <source>
        <dbReference type="Proteomes" id="UP001230268"/>
    </source>
</evidence>
<proteinExistence type="predicted"/>
<sequence length="204" mass="23221">MLEDNRDSMVVSIGIVLLSLVFFLYWHLRELRRLRHHHYGHYDEESESTKRKTSISIFANDLIFCKGTLDLQVDNARVLADLASKCSLYLFIQVENEDDVEVILQELEQCDAFKGELKKHRVLFSHTSSGRASMVRQLQPMVHVESNVTVANAIDGRIANLAKFKVTEKTAHDDPDKAVTEDGTVFVFSAEDVVDIIQPFIVLT</sequence>
<accession>A0AAD8UVW2</accession>
<dbReference type="InterPro" id="IPR037485">
    <property type="entry name" value="PEX22"/>
</dbReference>
<dbReference type="Proteomes" id="UP001230268">
    <property type="component" value="Unassembled WGS sequence"/>
</dbReference>
<dbReference type="EMBL" id="JAVEPI010000001">
    <property type="protein sequence ID" value="KAK1444778.1"/>
    <property type="molecule type" value="Genomic_DNA"/>
</dbReference>
<protein>
    <recommendedName>
        <fullName evidence="4">Peroxisome assembly protein 22</fullName>
    </recommendedName>
</protein>
<dbReference type="GO" id="GO:0007031">
    <property type="term" value="P:peroxisome organization"/>
    <property type="evidence" value="ECO:0007669"/>
    <property type="project" value="InterPro"/>
</dbReference>
<dbReference type="Pfam" id="PF22978">
    <property type="entry name" value="HAD_Pex22"/>
    <property type="match status" value="1"/>
</dbReference>
<gene>
    <name evidence="2" type="ORF">BgAZ_106840</name>
</gene>
<feature type="transmembrane region" description="Helical" evidence="1">
    <location>
        <begin position="6"/>
        <end position="26"/>
    </location>
</feature>
<keyword evidence="1" id="KW-0472">Membrane</keyword>